<dbReference type="Proteomes" id="UP000190188">
    <property type="component" value="Unassembled WGS sequence"/>
</dbReference>
<dbReference type="InterPro" id="IPR028994">
    <property type="entry name" value="Integrin_alpha_N"/>
</dbReference>
<protein>
    <submittedName>
        <fullName evidence="1">Uncharacterized protein</fullName>
    </submittedName>
</protein>
<dbReference type="SUPFAM" id="SSF69318">
    <property type="entry name" value="Integrin alpha N-terminal domain"/>
    <property type="match status" value="1"/>
</dbReference>
<dbReference type="RefSeq" id="WP_078501857.1">
    <property type="nucleotide sequence ID" value="NZ_MSZX01000011.1"/>
</dbReference>
<name>A0A1T2X336_9BACL</name>
<keyword evidence="2" id="KW-1185">Reference proteome</keyword>
<comment type="caution">
    <text evidence="1">The sequence shown here is derived from an EMBL/GenBank/DDBJ whole genome shotgun (WGS) entry which is preliminary data.</text>
</comment>
<reference evidence="1 2" key="1">
    <citation type="submission" date="2017-01" db="EMBL/GenBank/DDBJ databases">
        <title>Genome analysis of Paenibacillus selenitrireducens ES3-24.</title>
        <authorList>
            <person name="Xu D."/>
            <person name="Yao R."/>
            <person name="Zheng S."/>
        </authorList>
    </citation>
    <scope>NUCLEOTIDE SEQUENCE [LARGE SCALE GENOMIC DNA]</scope>
    <source>
        <strain evidence="1 2">ES3-24</strain>
    </source>
</reference>
<dbReference type="AlphaFoldDB" id="A0A1T2X336"/>
<evidence type="ECO:0000313" key="1">
    <source>
        <dbReference type="EMBL" id="OPA74311.1"/>
    </source>
</evidence>
<dbReference type="OrthoDB" id="1653343at2"/>
<sequence>MVSIPFKMVLVMCSLLTIAMQYDSSFVRAASVKERLPIEHVSKEQEPPSMSIPDHPQLNALRHLTWLHTAAFDITGDREPEQIGLLGMQENPRSSYCQLVYLIWKDVKANRSSVTYIQGGYHPRMQIGDLNGDHKNDVLVQLPTASHRAAKSNYHLYTIRNHEVVSLPTPQPLQVDAKLEENYAVSLRAGDAQPLTIDITDRKKKYDAAGYYKEGKLLQLQPDTSFTTTPYHMLNLVNWNKKRTMDLAGVQIVHGLNKEDPVALVQSVWTWEKGKWKLLHVYMQKAFL</sequence>
<dbReference type="STRING" id="1324314.BVG16_24620"/>
<accession>A0A1T2X336</accession>
<dbReference type="EMBL" id="MSZX01000011">
    <property type="protein sequence ID" value="OPA74311.1"/>
    <property type="molecule type" value="Genomic_DNA"/>
</dbReference>
<organism evidence="1 2">
    <name type="scientific">Paenibacillus selenitireducens</name>
    <dbReference type="NCBI Taxonomy" id="1324314"/>
    <lineage>
        <taxon>Bacteria</taxon>
        <taxon>Bacillati</taxon>
        <taxon>Bacillota</taxon>
        <taxon>Bacilli</taxon>
        <taxon>Bacillales</taxon>
        <taxon>Paenibacillaceae</taxon>
        <taxon>Paenibacillus</taxon>
    </lineage>
</organism>
<proteinExistence type="predicted"/>
<evidence type="ECO:0000313" key="2">
    <source>
        <dbReference type="Proteomes" id="UP000190188"/>
    </source>
</evidence>
<gene>
    <name evidence="1" type="ORF">BVG16_24620</name>
</gene>